<feature type="domain" description="Uracil-DNA glycosylase-like" evidence="8">
    <location>
        <begin position="77"/>
        <end position="259"/>
    </location>
</feature>
<dbReference type="AlphaFoldDB" id="A0A482XGX4"/>
<comment type="subcellular location">
    <subcellularLocation>
        <location evidence="1">Nucleus</location>
    </subcellularLocation>
</comment>
<evidence type="ECO:0000256" key="2">
    <source>
        <dbReference type="ARBA" id="ARBA00007889"/>
    </source>
</evidence>
<dbReference type="PANTHER" id="PTHR13235">
    <property type="entry name" value="SINGLE-STRAND SELECTIVE MONOFUNCTIONAL URACIL DNA GLYCOSYLASE"/>
    <property type="match status" value="1"/>
</dbReference>
<dbReference type="Gene3D" id="3.40.470.10">
    <property type="entry name" value="Uracil-DNA glycosylase-like domain"/>
    <property type="match status" value="1"/>
</dbReference>
<dbReference type="CDD" id="cd19374">
    <property type="entry name" value="UDG-F3_SMUG1-like"/>
    <property type="match status" value="1"/>
</dbReference>
<evidence type="ECO:0000256" key="1">
    <source>
        <dbReference type="ARBA" id="ARBA00004123"/>
    </source>
</evidence>
<accession>A0A482XGX4</accession>
<dbReference type="EMBL" id="QKKF02010473">
    <property type="protein sequence ID" value="RZF44591.1"/>
    <property type="molecule type" value="Genomic_DNA"/>
</dbReference>
<dbReference type="GO" id="GO:0003677">
    <property type="term" value="F:DNA binding"/>
    <property type="evidence" value="ECO:0007669"/>
    <property type="project" value="UniProtKB-KW"/>
</dbReference>
<dbReference type="GO" id="GO:0017065">
    <property type="term" value="F:single-strand selective uracil DNA N-glycosylase activity"/>
    <property type="evidence" value="ECO:0007669"/>
    <property type="project" value="InterPro"/>
</dbReference>
<proteinExistence type="inferred from homology"/>
<evidence type="ECO:0000256" key="5">
    <source>
        <dbReference type="ARBA" id="ARBA00023125"/>
    </source>
</evidence>
<evidence type="ECO:0000259" key="8">
    <source>
        <dbReference type="Pfam" id="PF03167"/>
    </source>
</evidence>
<dbReference type="InterPro" id="IPR036895">
    <property type="entry name" value="Uracil-DNA_glycosylase-like_sf"/>
</dbReference>
<dbReference type="OrthoDB" id="408702at2759"/>
<dbReference type="FunCoup" id="A0A482XGX4">
    <property type="interactions" value="775"/>
</dbReference>
<dbReference type="Pfam" id="PF03167">
    <property type="entry name" value="UDG"/>
    <property type="match status" value="1"/>
</dbReference>
<dbReference type="SMR" id="A0A482XGX4"/>
<comment type="similarity">
    <text evidence="2">Belongs to the uracil-DNA glycosylase (UDG) superfamily. SMUG1 family.</text>
</comment>
<dbReference type="InParanoid" id="A0A482XGX4"/>
<protein>
    <recommendedName>
        <fullName evidence="8">Uracil-DNA glycosylase-like domain-containing protein</fullName>
    </recommendedName>
</protein>
<dbReference type="FunFam" id="3.40.470.10:FF:000005">
    <property type="entry name" value="Single-strand selective monofunctional uracil DNA glycosylase"/>
    <property type="match status" value="1"/>
</dbReference>
<organism evidence="9 10">
    <name type="scientific">Laodelphax striatellus</name>
    <name type="common">Small brown planthopper</name>
    <name type="synonym">Delphax striatella</name>
    <dbReference type="NCBI Taxonomy" id="195883"/>
    <lineage>
        <taxon>Eukaryota</taxon>
        <taxon>Metazoa</taxon>
        <taxon>Ecdysozoa</taxon>
        <taxon>Arthropoda</taxon>
        <taxon>Hexapoda</taxon>
        <taxon>Insecta</taxon>
        <taxon>Pterygota</taxon>
        <taxon>Neoptera</taxon>
        <taxon>Paraneoptera</taxon>
        <taxon>Hemiptera</taxon>
        <taxon>Auchenorrhyncha</taxon>
        <taxon>Fulgoroidea</taxon>
        <taxon>Delphacidae</taxon>
        <taxon>Criomorphinae</taxon>
        <taxon>Laodelphax</taxon>
    </lineage>
</organism>
<keyword evidence="10" id="KW-1185">Reference proteome</keyword>
<evidence type="ECO:0000256" key="3">
    <source>
        <dbReference type="ARBA" id="ARBA00022763"/>
    </source>
</evidence>
<evidence type="ECO:0000256" key="4">
    <source>
        <dbReference type="ARBA" id="ARBA00022801"/>
    </source>
</evidence>
<keyword evidence="7" id="KW-0539">Nucleus</keyword>
<comment type="caution">
    <text evidence="9">The sequence shown here is derived from an EMBL/GenBank/DDBJ whole genome shotgun (WGS) entry which is preliminary data.</text>
</comment>
<dbReference type="GO" id="GO:0006284">
    <property type="term" value="P:base-excision repair"/>
    <property type="evidence" value="ECO:0007669"/>
    <property type="project" value="InterPro"/>
</dbReference>
<dbReference type="PANTHER" id="PTHR13235:SF2">
    <property type="entry name" value="SINGLE-STRAND SELECTIVE MONOFUNCTIONAL URACIL DNA GLYCOSYLASE"/>
    <property type="match status" value="1"/>
</dbReference>
<evidence type="ECO:0000313" key="10">
    <source>
        <dbReference type="Proteomes" id="UP000291343"/>
    </source>
</evidence>
<dbReference type="STRING" id="195883.A0A482XGX4"/>
<keyword evidence="5" id="KW-0238">DNA-binding</keyword>
<dbReference type="SUPFAM" id="SSF52141">
    <property type="entry name" value="Uracil-DNA glycosylase-like"/>
    <property type="match status" value="1"/>
</dbReference>
<dbReference type="GO" id="GO:0005634">
    <property type="term" value="C:nucleus"/>
    <property type="evidence" value="ECO:0007669"/>
    <property type="project" value="UniProtKB-SubCell"/>
</dbReference>
<evidence type="ECO:0000256" key="6">
    <source>
        <dbReference type="ARBA" id="ARBA00023204"/>
    </source>
</evidence>
<reference evidence="9 10" key="1">
    <citation type="journal article" date="2017" name="Gigascience">
        <title>Genome sequence of the small brown planthopper, Laodelphax striatellus.</title>
        <authorList>
            <person name="Zhu J."/>
            <person name="Jiang F."/>
            <person name="Wang X."/>
            <person name="Yang P."/>
            <person name="Bao Y."/>
            <person name="Zhao W."/>
            <person name="Wang W."/>
            <person name="Lu H."/>
            <person name="Wang Q."/>
            <person name="Cui N."/>
            <person name="Li J."/>
            <person name="Chen X."/>
            <person name="Luo L."/>
            <person name="Yu J."/>
            <person name="Kang L."/>
            <person name="Cui F."/>
        </authorList>
    </citation>
    <scope>NUCLEOTIDE SEQUENCE [LARGE SCALE GENOMIC DNA]</scope>
    <source>
        <strain evidence="9">Lst14</strain>
    </source>
</reference>
<keyword evidence="4" id="KW-0378">Hydrolase</keyword>
<gene>
    <name evidence="9" type="ORF">LSTR_LSTR001349</name>
</gene>
<evidence type="ECO:0000256" key="7">
    <source>
        <dbReference type="ARBA" id="ARBA00023242"/>
    </source>
</evidence>
<dbReference type="Proteomes" id="UP000291343">
    <property type="component" value="Unassembled WGS sequence"/>
</dbReference>
<dbReference type="InterPro" id="IPR039134">
    <property type="entry name" value="SMUG1"/>
</dbReference>
<dbReference type="InterPro" id="IPR005122">
    <property type="entry name" value="Uracil-DNA_glycosylase-like"/>
</dbReference>
<dbReference type="GO" id="GO:0000703">
    <property type="term" value="F:oxidized pyrimidine nucleobase lesion DNA N-glycosylase activity"/>
    <property type="evidence" value="ECO:0007669"/>
    <property type="project" value="TreeGrafter"/>
</dbReference>
<sequence>MYHTSNLNSSISSSNSFGDDTASVAEEFLKIEDDLVNQLTDFNTTLLLRSTVEYIYNPLECAYDVHRNFVHKFCISSKKILFLGMNPGPWGMMQTGVPFGDVISVKNWLKVTGEIIKPLKEHHLRPVSGFDCKRVEVSGKRFWAFAQHLSNGNPAVFFRNSFVHNYFPFVLMTESGKNVTPADLKPAEQKELESLCDESLCSVIDLLKVETIIAIGRYTEKRVKAVLRKTPKNVDVVYMMHPSPRNPKSNQEWMSTAINCLRENDLLKYFDQNLL</sequence>
<name>A0A482XGX4_LAOST</name>
<keyword evidence="3" id="KW-0227">DNA damage</keyword>
<keyword evidence="6" id="KW-0234">DNA repair</keyword>
<evidence type="ECO:0000313" key="9">
    <source>
        <dbReference type="EMBL" id="RZF44591.1"/>
    </source>
</evidence>